<dbReference type="PANTHER" id="PTHR16255">
    <property type="entry name" value="REQUIRED FOR MEIOTIC NUCLEAR DIVISION PROTEIN 1 HOMOLOG"/>
    <property type="match status" value="1"/>
</dbReference>
<evidence type="ECO:0000313" key="4">
    <source>
        <dbReference type="Proteomes" id="UP000324194"/>
    </source>
</evidence>
<feature type="domain" description="DUF155" evidence="2">
    <location>
        <begin position="56"/>
        <end position="229"/>
    </location>
</feature>
<evidence type="ECO:0000256" key="1">
    <source>
        <dbReference type="SAM" id="Phobius"/>
    </source>
</evidence>
<dbReference type="PANTHER" id="PTHR16255:SF1">
    <property type="entry name" value="REQUIRED FOR MEIOTIC NUCLEAR DIVISION PROTEIN 1 HOMOLOG"/>
    <property type="match status" value="1"/>
</dbReference>
<keyword evidence="4" id="KW-1185">Reference proteome</keyword>
<reference evidence="3 4" key="1">
    <citation type="submission" date="2019-08" db="EMBL/GenBank/DDBJ databases">
        <authorList>
            <person name="Guy L."/>
        </authorList>
    </citation>
    <scope>NUCLEOTIDE SEQUENCE [LARGE SCALE GENOMIC DNA]</scope>
    <source>
        <strain evidence="3 4">SGT-108</strain>
    </source>
</reference>
<dbReference type="InterPro" id="IPR051624">
    <property type="entry name" value="RMD1/Sad1-interacting"/>
</dbReference>
<dbReference type="Pfam" id="PF02582">
    <property type="entry name" value="DUF155"/>
    <property type="match status" value="1"/>
</dbReference>
<keyword evidence="1" id="KW-0472">Membrane</keyword>
<dbReference type="InterPro" id="IPR003734">
    <property type="entry name" value="DUF155"/>
</dbReference>
<feature type="transmembrane region" description="Helical" evidence="1">
    <location>
        <begin position="253"/>
        <end position="273"/>
    </location>
</feature>
<protein>
    <recommendedName>
        <fullName evidence="2">DUF155 domain-containing protein</fullName>
    </recommendedName>
</protein>
<sequence>MNDTKTMRSFLRCISICTAASYDLLGIANYFRKRGYFTRLLKDVLHVTNLKRPGDIYFFNHGCFVSWGFKKKFEDKLVEVVKMFSIHPLRHIESDHFYYQYGKETSIDSHEKLRVDIITLDSEEALIKLAISYGLAQSIKLEAFEEAIQQAIRTNSELPEDIATRGEISLSRRAIFKRIGEIFIARSSINLNIEYLDAPEFFWRNPSMEPYYIMTKKYLDIPSRVMALNQKLDVLQELLDILNSQVQHRHSSLLESIIILLIVVEIIISLFQFHVV</sequence>
<evidence type="ECO:0000313" key="3">
    <source>
        <dbReference type="EMBL" id="VVC76293.1"/>
    </source>
</evidence>
<dbReference type="EMBL" id="LR699119">
    <property type="protein sequence ID" value="VVC76293.1"/>
    <property type="molecule type" value="Genomic_DNA"/>
</dbReference>
<name>A0A5E4PIQ4_9COXI</name>
<organism evidence="3 4">
    <name type="scientific">Aquicella siphonis</name>
    <dbReference type="NCBI Taxonomy" id="254247"/>
    <lineage>
        <taxon>Bacteria</taxon>
        <taxon>Pseudomonadati</taxon>
        <taxon>Pseudomonadota</taxon>
        <taxon>Gammaproteobacteria</taxon>
        <taxon>Legionellales</taxon>
        <taxon>Coxiellaceae</taxon>
        <taxon>Aquicella</taxon>
    </lineage>
</organism>
<evidence type="ECO:0000259" key="2">
    <source>
        <dbReference type="Pfam" id="PF02582"/>
    </source>
</evidence>
<dbReference type="KEGG" id="asip:AQUSIP_16020"/>
<keyword evidence="1" id="KW-1133">Transmembrane helix</keyword>
<dbReference type="AlphaFoldDB" id="A0A5E4PIQ4"/>
<gene>
    <name evidence="3" type="ORF">AQUSIP_16020</name>
</gene>
<dbReference type="Proteomes" id="UP000324194">
    <property type="component" value="Chromosome 1"/>
</dbReference>
<proteinExistence type="predicted"/>
<keyword evidence="1" id="KW-0812">Transmembrane</keyword>
<accession>A0A5E4PIQ4</accession>